<dbReference type="AlphaFoldDB" id="A0A508A392"/>
<reference evidence="1 2" key="1">
    <citation type="submission" date="2019-06" db="EMBL/GenBank/DDBJ databases">
        <title>Lysobacter alkalisoli sp. nov. isolated from saline soil.</title>
        <authorList>
            <person name="Sun J.-Q."/>
            <person name="Xu L."/>
        </authorList>
    </citation>
    <scope>NUCLEOTIDE SEQUENCE [LARGE SCALE GENOMIC DNA]</scope>
    <source>
        <strain evidence="1 2">JCM 31130</strain>
    </source>
</reference>
<dbReference type="OrthoDB" id="9808254at2"/>
<dbReference type="EMBL" id="VICE01000090">
    <property type="protein sequence ID" value="TQD44420.1"/>
    <property type="molecule type" value="Genomic_DNA"/>
</dbReference>
<dbReference type="Proteomes" id="UP000318212">
    <property type="component" value="Unassembled WGS sequence"/>
</dbReference>
<dbReference type="PANTHER" id="PTHR36057:SF1">
    <property type="entry name" value="LIPOPROTEIN LIPID ATTACHMENT SITE-LIKE PROTEIN, PUTATIVE (DUF1223)-RELATED"/>
    <property type="match status" value="1"/>
</dbReference>
<gene>
    <name evidence="1" type="ORF">FKV25_09550</name>
</gene>
<comment type="caution">
    <text evidence="1">The sequence shown here is derived from an EMBL/GenBank/DDBJ whole genome shotgun (WGS) entry which is preliminary data.</text>
</comment>
<dbReference type="InterPro" id="IPR010634">
    <property type="entry name" value="DUF1223"/>
</dbReference>
<sequence length="309" mass="32651">MNGALACLMGRSAPAGRSAGGTRHAIGAYGCVFAGVGGSMRHFIPRAATAAAIACLLQAVTAPVRAAPACEVASGSQVVPLVELYTSEGCNSCPPADAWLTRLAAREDAAATSLLAFHVDYWDDIGWVDRFGAAAHTRRQRARVTLDKGTTVFTPQVMIGADTRVDWRDEGDARRALRTAKGKSSPVSLVMRVVPADDRVRVGIKAAPVGGTVAGRGMLWLALYQDGLRTEVRAGENQGRTLRHDRVVRTLEGPWDVGMAPVVGEATIRYPEGADPATLGLVLFAESIEDGRGWQSLNLPLAACARPEP</sequence>
<name>A0A508A392_9GAMM</name>
<dbReference type="PANTHER" id="PTHR36057">
    <property type="match status" value="1"/>
</dbReference>
<keyword evidence="2" id="KW-1185">Reference proteome</keyword>
<evidence type="ECO:0000313" key="1">
    <source>
        <dbReference type="EMBL" id="TQD44420.1"/>
    </source>
</evidence>
<dbReference type="InterPro" id="IPR036249">
    <property type="entry name" value="Thioredoxin-like_sf"/>
</dbReference>
<protein>
    <submittedName>
        <fullName evidence="1">DUF1223 domain-containing protein</fullName>
    </submittedName>
</protein>
<dbReference type="Pfam" id="PF06764">
    <property type="entry name" value="DUF1223"/>
    <property type="match status" value="1"/>
</dbReference>
<proteinExistence type="predicted"/>
<accession>A0A508A392</accession>
<dbReference type="SUPFAM" id="SSF52833">
    <property type="entry name" value="Thioredoxin-like"/>
    <property type="match status" value="1"/>
</dbReference>
<evidence type="ECO:0000313" key="2">
    <source>
        <dbReference type="Proteomes" id="UP000318212"/>
    </source>
</evidence>
<organism evidence="1 2">
    <name type="scientific">Marilutibacter aestuarii</name>
    <dbReference type="NCBI Taxonomy" id="1706195"/>
    <lineage>
        <taxon>Bacteria</taxon>
        <taxon>Pseudomonadati</taxon>
        <taxon>Pseudomonadota</taxon>
        <taxon>Gammaproteobacteria</taxon>
        <taxon>Lysobacterales</taxon>
        <taxon>Lysobacteraceae</taxon>
        <taxon>Marilutibacter</taxon>
    </lineage>
</organism>